<feature type="transmembrane region" description="Helical" evidence="1">
    <location>
        <begin position="170"/>
        <end position="188"/>
    </location>
</feature>
<keyword evidence="3" id="KW-1185">Reference proteome</keyword>
<keyword evidence="1" id="KW-0812">Transmembrane</keyword>
<dbReference type="AlphaFoldDB" id="A0A1I2NKF6"/>
<feature type="transmembrane region" description="Helical" evidence="1">
    <location>
        <begin position="95"/>
        <end position="112"/>
    </location>
</feature>
<protein>
    <submittedName>
        <fullName evidence="2">Uncharacterized protein</fullName>
    </submittedName>
</protein>
<evidence type="ECO:0000313" key="2">
    <source>
        <dbReference type="EMBL" id="SFG04063.1"/>
    </source>
</evidence>
<gene>
    <name evidence="2" type="ORF">SAMN04487988_101166</name>
</gene>
<dbReference type="Proteomes" id="UP000199642">
    <property type="component" value="Unassembled WGS sequence"/>
</dbReference>
<feature type="transmembrane region" description="Helical" evidence="1">
    <location>
        <begin position="200"/>
        <end position="220"/>
    </location>
</feature>
<proteinExistence type="predicted"/>
<sequence length="229" mass="26918">MIRQLTDIELQEIRKSILRKEISSAEILMEIYDHYISHLQEYSESEFSEQLFELDHKFTYGYCHALQANFKTEAKKDIHQTQWKVIRSYFCTSRWLFFAGILVIIFTIATQTRSERETQLMILSPLILLTITSFIFTWKNYVKLKPIKKAFKGNGIPIQSSLALPISERMYLPVLLIYTMNFFLSRLFELDFPYDQVQAPLATVLTAGLVLYFLSLMEVWKIKSKTALV</sequence>
<evidence type="ECO:0000313" key="3">
    <source>
        <dbReference type="Proteomes" id="UP000199642"/>
    </source>
</evidence>
<feature type="transmembrane region" description="Helical" evidence="1">
    <location>
        <begin position="118"/>
        <end position="138"/>
    </location>
</feature>
<organism evidence="2 3">
    <name type="scientific">Algoriphagus hitonicola</name>
    <dbReference type="NCBI Taxonomy" id="435880"/>
    <lineage>
        <taxon>Bacteria</taxon>
        <taxon>Pseudomonadati</taxon>
        <taxon>Bacteroidota</taxon>
        <taxon>Cytophagia</taxon>
        <taxon>Cytophagales</taxon>
        <taxon>Cyclobacteriaceae</taxon>
        <taxon>Algoriphagus</taxon>
    </lineage>
</organism>
<dbReference type="STRING" id="435880.SAMN04487988_101166"/>
<reference evidence="3" key="1">
    <citation type="submission" date="2016-10" db="EMBL/GenBank/DDBJ databases">
        <authorList>
            <person name="Varghese N."/>
            <person name="Submissions S."/>
        </authorList>
    </citation>
    <scope>NUCLEOTIDE SEQUENCE [LARGE SCALE GENOMIC DNA]</scope>
    <source>
        <strain evidence="3">DSM 19315</strain>
    </source>
</reference>
<dbReference type="RefSeq" id="WP_245752872.1">
    <property type="nucleotide sequence ID" value="NZ_FOPC01000001.1"/>
</dbReference>
<dbReference type="EMBL" id="FOPC01000001">
    <property type="protein sequence ID" value="SFG04063.1"/>
    <property type="molecule type" value="Genomic_DNA"/>
</dbReference>
<name>A0A1I2NKF6_9BACT</name>
<keyword evidence="1" id="KW-0472">Membrane</keyword>
<evidence type="ECO:0000256" key="1">
    <source>
        <dbReference type="SAM" id="Phobius"/>
    </source>
</evidence>
<keyword evidence="1" id="KW-1133">Transmembrane helix</keyword>
<accession>A0A1I2NKF6</accession>